<feature type="transmembrane region" description="Helical" evidence="1">
    <location>
        <begin position="890"/>
        <end position="907"/>
    </location>
</feature>
<protein>
    <submittedName>
        <fullName evidence="3">Uncharacterized protein</fullName>
    </submittedName>
</protein>
<accession>A0A1X7U7I1</accession>
<name>A0A1X7U7I1_AMPQE</name>
<feature type="transmembrane region" description="Helical" evidence="1">
    <location>
        <begin position="957"/>
        <end position="978"/>
    </location>
</feature>
<keyword evidence="1" id="KW-1133">Transmembrane helix</keyword>
<feature type="transmembrane region" description="Helical" evidence="1">
    <location>
        <begin position="927"/>
        <end position="945"/>
    </location>
</feature>
<evidence type="ECO:0000256" key="1">
    <source>
        <dbReference type="SAM" id="Phobius"/>
    </source>
</evidence>
<dbReference type="OrthoDB" id="5989148at2759"/>
<feature type="transmembrane region" description="Helical" evidence="1">
    <location>
        <begin position="1177"/>
        <end position="1200"/>
    </location>
</feature>
<feature type="transmembrane region" description="Helical" evidence="1">
    <location>
        <begin position="861"/>
        <end position="883"/>
    </location>
</feature>
<sequence>MKKPAMKSPVLLLFFVIFYVKSDSIHVVSNSQLEEVLCSNNTYNNDTTILLTARMEFSILPGKYCTINVSHSLTIASDNKTVKAQIACMPSDHQNNGRLRGFAFYGTGSLTIRMVIFHNCGTNFTTLDSRIINSTTSRVYFTHDHAAALIISGIPRVQLLSVVIVNYTGFALILVNLPNATLQLGYFREKNNVKAIGSGVLVLFYDQETPLLVSEYSLTFSHCKFEGNHVHYQSSIVDDNRHCVSEIYKNSYSMPVVSAAGLTILYTQSDARATVTLSYCHIIGCSGYFAGGMLIVQFNSSVDSKTIINNEHYDKSRSSNFSSNVIMKHNCRGAAIAAVFYFNNNELNTTYRPLTITNASFFNNSFSLHQNSRLSGAIDIAVIDANNLESMLHPKIELVFHGLVFFSNFGNGACMSAAVHSYLRTTNFVHILLESVTAFGNPNMTLLPLAKKHNPMSLFSLSNVNVNINGSRTDPGNFSYNYGSVFVLMNSNAYLEGFLIFDSNIGHNGAALLLKGNSYLYLKESLNASFLNNAVQSLGGTICATHSSSFRCTFQVLSNDINDISLKFINNTAALAGNAIYSTNLYQCSIIKGHIMNNLADYYNTIINNASVPDISSVAEKILFCNKKERYKVYPGGTIRIPIGVYDYSNSSTFEIVTVIIVEETNVLKKVNWWLSDDQNTFVIKGELNCTVVNLTVHTRDASILNKSSLFLFSLAEENKVIAANVLLRKCPLGFQLDAETGTCQCSDIFNFYKTFEKQKIFCNISSNTFRKPNILNLWLSTDQTDRKLFIGFCNPSYCNIGSQFDVLHFNSTGSYLSSSETSKTIPLCFGSRKGILCGECITNYSVVLGSNECKMCSSKWWPLTSIIYILEGPLLVFLLFNLKLTLTTGTLNGIIFYVQLANLGHIKYLNMLCSEDCANEYFLVKFSNAILSLLNLNVAFPICLYDGMTELWKAGLNLFLPVYLILIIGFLIILSHFSTTVSNKLAHSSVQVLITVVHLSFTKLLQAFIETFGVSLYYEDGVKEPKRVWYNSGAVEYGSVEHKCLIILTSSVVGLILTPYLVLIVFGKFIMKVDKFREYIRPLYETVHAPYKTNKWYWFSFQQFILLLAYFAATLVNHALTVHIAIMIGIGYLCLQLYSMPFKNKIINVLNSFFIFNLVIIAMTCQYVYLTDGSPKYMVISFALLNYPVFIIFGFVITYHRLLVTNKLGKVHSLYEKIAACFKPTRKQHYQNNCNDSDDCTVREPLLERS</sequence>
<keyword evidence="2" id="KW-0732">Signal</keyword>
<organism evidence="3">
    <name type="scientific">Amphimedon queenslandica</name>
    <name type="common">Sponge</name>
    <dbReference type="NCBI Taxonomy" id="400682"/>
    <lineage>
        <taxon>Eukaryota</taxon>
        <taxon>Metazoa</taxon>
        <taxon>Porifera</taxon>
        <taxon>Demospongiae</taxon>
        <taxon>Heteroscleromorpha</taxon>
        <taxon>Haplosclerida</taxon>
        <taxon>Niphatidae</taxon>
        <taxon>Amphimedon</taxon>
    </lineage>
</organism>
<reference evidence="3" key="1">
    <citation type="submission" date="2017-05" db="UniProtKB">
        <authorList>
            <consortium name="EnsemblMetazoa"/>
        </authorList>
    </citation>
    <scope>IDENTIFICATION</scope>
</reference>
<feature type="transmembrane region" description="Helical" evidence="1">
    <location>
        <begin position="1097"/>
        <end position="1114"/>
    </location>
</feature>
<feature type="transmembrane region" description="Helical" evidence="1">
    <location>
        <begin position="1046"/>
        <end position="1072"/>
    </location>
</feature>
<keyword evidence="1" id="KW-0812">Transmembrane</keyword>
<feature type="signal peptide" evidence="2">
    <location>
        <begin position="1"/>
        <end position="24"/>
    </location>
</feature>
<dbReference type="AlphaFoldDB" id="A0A1X7U7I1"/>
<keyword evidence="1" id="KW-0472">Membrane</keyword>
<evidence type="ECO:0000313" key="3">
    <source>
        <dbReference type="EnsemblMetazoa" id="Aqu2.1.23416_001"/>
    </source>
</evidence>
<dbReference type="InParanoid" id="A0A1X7U7I1"/>
<feature type="transmembrane region" description="Helical" evidence="1">
    <location>
        <begin position="1120"/>
        <end position="1139"/>
    </location>
</feature>
<feature type="chain" id="PRO_5010874223" evidence="2">
    <location>
        <begin position="25"/>
        <end position="1251"/>
    </location>
</feature>
<proteinExistence type="predicted"/>
<dbReference type="EnsemblMetazoa" id="Aqu2.1.23416_001">
    <property type="protein sequence ID" value="Aqu2.1.23416_001"/>
    <property type="gene ID" value="Aqu2.1.23416"/>
</dbReference>
<evidence type="ECO:0000256" key="2">
    <source>
        <dbReference type="SAM" id="SignalP"/>
    </source>
</evidence>
<feature type="transmembrane region" description="Helical" evidence="1">
    <location>
        <begin position="1151"/>
        <end position="1171"/>
    </location>
</feature>